<evidence type="ECO:0000256" key="2">
    <source>
        <dbReference type="ARBA" id="ARBA00034247"/>
    </source>
</evidence>
<protein>
    <recommendedName>
        <fullName evidence="1">diguanylate cyclase</fullName>
        <ecNumber evidence="1">2.7.7.65</ecNumber>
    </recommendedName>
</protein>
<dbReference type="InterPro" id="IPR029787">
    <property type="entry name" value="Nucleotide_cyclase"/>
</dbReference>
<evidence type="ECO:0000256" key="3">
    <source>
        <dbReference type="SAM" id="Phobius"/>
    </source>
</evidence>
<evidence type="ECO:0000256" key="1">
    <source>
        <dbReference type="ARBA" id="ARBA00012528"/>
    </source>
</evidence>
<dbReference type="SMART" id="SM00267">
    <property type="entry name" value="GGDEF"/>
    <property type="match status" value="1"/>
</dbReference>
<dbReference type="PANTHER" id="PTHR45138:SF9">
    <property type="entry name" value="DIGUANYLATE CYCLASE DGCM-RELATED"/>
    <property type="match status" value="1"/>
</dbReference>
<dbReference type="EC" id="2.7.7.65" evidence="1"/>
<feature type="transmembrane region" description="Helical" evidence="3">
    <location>
        <begin position="36"/>
        <end position="56"/>
    </location>
</feature>
<feature type="transmembrane region" description="Helical" evidence="3">
    <location>
        <begin position="63"/>
        <end position="84"/>
    </location>
</feature>
<dbReference type="PROSITE" id="PS50887">
    <property type="entry name" value="GGDEF"/>
    <property type="match status" value="1"/>
</dbReference>
<gene>
    <name evidence="5" type="primary">ycdT</name>
    <name evidence="5" type="ORF">V22_28520</name>
</gene>
<organism evidence="5 6">
    <name type="scientific">Calycomorphotria hydatis</name>
    <dbReference type="NCBI Taxonomy" id="2528027"/>
    <lineage>
        <taxon>Bacteria</taxon>
        <taxon>Pseudomonadati</taxon>
        <taxon>Planctomycetota</taxon>
        <taxon>Planctomycetia</taxon>
        <taxon>Planctomycetales</taxon>
        <taxon>Planctomycetaceae</taxon>
        <taxon>Calycomorphotria</taxon>
    </lineage>
</organism>
<evidence type="ECO:0000313" key="6">
    <source>
        <dbReference type="Proteomes" id="UP000319976"/>
    </source>
</evidence>
<sequence length="531" mass="58994">MHKTLKAIRTHASNWFYPVACTILIVPAMSMGSLYAWSPGIAYAFPAMLLIACASISRHWPVALLTTATAIMGQAAVILMAFSAEANGEIFSQYCFITACFSAATICLCTARHISHQKQAQLTALNQAYLEDLIAQNEASDHRLRSQLSNTQGRSASPQRLEEEIISYATMMLSLQDVGREVARSANLETLIPTIISTARSALRCRSCSIYFPDENQLNYRNALTPRDRDMDLYVPKWHEGIGRWVRENGRVFTVDQPSQETEISEACKKENRIPAGIAPLMVGNEFLGLLIIENLEQSTNNLQRLLHIIANISSLAIKNALLFERIELSAKKDGLTDLLNKNSFFAEFEHEAISASRSRKPFTVILADIDHFKKFNDTYGHVTGDVLLKEFSRIWREVLGAEAISARFGGEEFIALVPNCDLAQGEEIAEDLRSTVADHMLLHENVLLQVTASFGLTTVDPNQHEGELSSLNPDHVVAQADKALYKAKRDGRNRVTNGGYFKLSREYQQLNETLSAQQLLANGGANGHHV</sequence>
<dbReference type="InterPro" id="IPR000160">
    <property type="entry name" value="GGDEF_dom"/>
</dbReference>
<keyword evidence="3" id="KW-0812">Transmembrane</keyword>
<dbReference type="SUPFAM" id="SSF55073">
    <property type="entry name" value="Nucleotide cyclase"/>
    <property type="match status" value="1"/>
</dbReference>
<dbReference type="InterPro" id="IPR043128">
    <property type="entry name" value="Rev_trsase/Diguanyl_cyclase"/>
</dbReference>
<dbReference type="Gene3D" id="3.30.450.40">
    <property type="match status" value="1"/>
</dbReference>
<feature type="domain" description="GGDEF" evidence="4">
    <location>
        <begin position="361"/>
        <end position="501"/>
    </location>
</feature>
<dbReference type="InterPro" id="IPR003018">
    <property type="entry name" value="GAF"/>
</dbReference>
<dbReference type="Pfam" id="PF00990">
    <property type="entry name" value="GGDEF"/>
    <property type="match status" value="1"/>
</dbReference>
<proteinExistence type="predicted"/>
<dbReference type="KEGG" id="chya:V22_28520"/>
<dbReference type="SMART" id="SM00065">
    <property type="entry name" value="GAF"/>
    <property type="match status" value="1"/>
</dbReference>
<reference evidence="5 6" key="1">
    <citation type="submission" date="2019-02" db="EMBL/GenBank/DDBJ databases">
        <title>Deep-cultivation of Planctomycetes and their phenomic and genomic characterization uncovers novel biology.</title>
        <authorList>
            <person name="Wiegand S."/>
            <person name="Jogler M."/>
            <person name="Boedeker C."/>
            <person name="Pinto D."/>
            <person name="Vollmers J."/>
            <person name="Rivas-Marin E."/>
            <person name="Kohn T."/>
            <person name="Peeters S.H."/>
            <person name="Heuer A."/>
            <person name="Rast P."/>
            <person name="Oberbeckmann S."/>
            <person name="Bunk B."/>
            <person name="Jeske O."/>
            <person name="Meyerdierks A."/>
            <person name="Storesund J.E."/>
            <person name="Kallscheuer N."/>
            <person name="Luecker S."/>
            <person name="Lage O.M."/>
            <person name="Pohl T."/>
            <person name="Merkel B.J."/>
            <person name="Hornburger P."/>
            <person name="Mueller R.-W."/>
            <person name="Bruemmer F."/>
            <person name="Labrenz M."/>
            <person name="Spormann A.M."/>
            <person name="Op den Camp H."/>
            <person name="Overmann J."/>
            <person name="Amann R."/>
            <person name="Jetten M.S.M."/>
            <person name="Mascher T."/>
            <person name="Medema M.H."/>
            <person name="Devos D.P."/>
            <person name="Kaster A.-K."/>
            <person name="Ovreas L."/>
            <person name="Rohde M."/>
            <person name="Galperin M.Y."/>
            <person name="Jogler C."/>
        </authorList>
    </citation>
    <scope>NUCLEOTIDE SEQUENCE [LARGE SCALE GENOMIC DNA]</scope>
    <source>
        <strain evidence="5 6">V22</strain>
    </source>
</reference>
<dbReference type="SUPFAM" id="SSF55781">
    <property type="entry name" value="GAF domain-like"/>
    <property type="match status" value="1"/>
</dbReference>
<dbReference type="CDD" id="cd01949">
    <property type="entry name" value="GGDEF"/>
    <property type="match status" value="1"/>
</dbReference>
<dbReference type="InterPro" id="IPR050469">
    <property type="entry name" value="Diguanylate_Cyclase"/>
</dbReference>
<evidence type="ECO:0000313" key="5">
    <source>
        <dbReference type="EMBL" id="QDT65596.1"/>
    </source>
</evidence>
<keyword evidence="3" id="KW-1133">Transmembrane helix</keyword>
<accession>A0A517TB44</accession>
<dbReference type="GO" id="GO:0052621">
    <property type="term" value="F:diguanylate cyclase activity"/>
    <property type="evidence" value="ECO:0007669"/>
    <property type="project" value="UniProtKB-EC"/>
</dbReference>
<dbReference type="Gene3D" id="3.30.70.270">
    <property type="match status" value="1"/>
</dbReference>
<keyword evidence="6" id="KW-1185">Reference proteome</keyword>
<dbReference type="PANTHER" id="PTHR45138">
    <property type="entry name" value="REGULATORY COMPONENTS OF SENSORY TRANSDUCTION SYSTEM"/>
    <property type="match status" value="1"/>
</dbReference>
<dbReference type="AlphaFoldDB" id="A0A517TB44"/>
<feature type="transmembrane region" description="Helical" evidence="3">
    <location>
        <begin position="12"/>
        <end position="30"/>
    </location>
</feature>
<dbReference type="Proteomes" id="UP000319976">
    <property type="component" value="Chromosome"/>
</dbReference>
<comment type="catalytic activity">
    <reaction evidence="2">
        <text>2 GTP = 3',3'-c-di-GMP + 2 diphosphate</text>
        <dbReference type="Rhea" id="RHEA:24898"/>
        <dbReference type="ChEBI" id="CHEBI:33019"/>
        <dbReference type="ChEBI" id="CHEBI:37565"/>
        <dbReference type="ChEBI" id="CHEBI:58805"/>
        <dbReference type="EC" id="2.7.7.65"/>
    </reaction>
</comment>
<dbReference type="EMBL" id="CP036316">
    <property type="protein sequence ID" value="QDT65596.1"/>
    <property type="molecule type" value="Genomic_DNA"/>
</dbReference>
<dbReference type="OrthoDB" id="244535at2"/>
<dbReference type="Pfam" id="PF01590">
    <property type="entry name" value="GAF"/>
    <property type="match status" value="1"/>
</dbReference>
<evidence type="ECO:0000259" key="4">
    <source>
        <dbReference type="PROSITE" id="PS50887"/>
    </source>
</evidence>
<dbReference type="NCBIfam" id="TIGR00254">
    <property type="entry name" value="GGDEF"/>
    <property type="match status" value="1"/>
</dbReference>
<name>A0A517TB44_9PLAN</name>
<keyword evidence="5" id="KW-0808">Transferase</keyword>
<keyword evidence="3" id="KW-0472">Membrane</keyword>
<keyword evidence="5" id="KW-0548">Nucleotidyltransferase</keyword>
<dbReference type="InterPro" id="IPR029016">
    <property type="entry name" value="GAF-like_dom_sf"/>
</dbReference>
<dbReference type="FunFam" id="3.30.70.270:FF:000001">
    <property type="entry name" value="Diguanylate cyclase domain protein"/>
    <property type="match status" value="1"/>
</dbReference>